<dbReference type="InterPro" id="IPR037523">
    <property type="entry name" value="VOC_core"/>
</dbReference>
<dbReference type="CDD" id="cd07247">
    <property type="entry name" value="SgaA_N_like"/>
    <property type="match status" value="1"/>
</dbReference>
<dbReference type="InterPro" id="IPR029068">
    <property type="entry name" value="Glyas_Bleomycin-R_OHBP_Dase"/>
</dbReference>
<protein>
    <submittedName>
        <fullName evidence="2">VOC family protein</fullName>
    </submittedName>
</protein>
<dbReference type="Proteomes" id="UP000585665">
    <property type="component" value="Unassembled WGS sequence"/>
</dbReference>
<feature type="domain" description="VOC" evidence="1">
    <location>
        <begin position="3"/>
        <end position="113"/>
    </location>
</feature>
<reference evidence="2 3" key="1">
    <citation type="submission" date="2020-06" db="EMBL/GenBank/DDBJ databases">
        <title>Description of novel acetic acid bacteria.</title>
        <authorList>
            <person name="Sombolestani A."/>
        </authorList>
    </citation>
    <scope>NUCLEOTIDE SEQUENCE [LARGE SCALE GENOMIC DNA]</scope>
    <source>
        <strain evidence="2 3">LMG 27010</strain>
    </source>
</reference>
<dbReference type="SUPFAM" id="SSF54593">
    <property type="entry name" value="Glyoxalase/Bleomycin resistance protein/Dihydroxybiphenyl dioxygenase"/>
    <property type="match status" value="1"/>
</dbReference>
<gene>
    <name evidence="2" type="ORF">HUK82_10605</name>
</gene>
<dbReference type="Gene3D" id="3.10.180.10">
    <property type="entry name" value="2,3-Dihydroxybiphenyl 1,2-Dioxygenase, domain 1"/>
    <property type="match status" value="1"/>
</dbReference>
<dbReference type="PANTHER" id="PTHR33993">
    <property type="entry name" value="GLYOXALASE-RELATED"/>
    <property type="match status" value="1"/>
</dbReference>
<accession>A0A850PAD4</accession>
<evidence type="ECO:0000313" key="2">
    <source>
        <dbReference type="EMBL" id="NVN41004.1"/>
    </source>
</evidence>
<dbReference type="PROSITE" id="PS51819">
    <property type="entry name" value="VOC"/>
    <property type="match status" value="1"/>
</dbReference>
<dbReference type="InterPro" id="IPR004360">
    <property type="entry name" value="Glyas_Fos-R_dOase_dom"/>
</dbReference>
<name>A0A850PAD4_9PROT</name>
<evidence type="ECO:0000259" key="1">
    <source>
        <dbReference type="PROSITE" id="PS51819"/>
    </source>
</evidence>
<comment type="caution">
    <text evidence="2">The sequence shown here is derived from an EMBL/GenBank/DDBJ whole genome shotgun (WGS) entry which is preliminary data.</text>
</comment>
<proteinExistence type="predicted"/>
<evidence type="ECO:0000313" key="3">
    <source>
        <dbReference type="Proteomes" id="UP000585665"/>
    </source>
</evidence>
<dbReference type="AlphaFoldDB" id="A0A850PAD4"/>
<sequence length="114" mass="12240">MNRPHFVEIPARDLRAARAFYSAVFGWTFHAFGPSYAATQREGGEAVNIGLQGDPSEAPPVPLVVIEVPDLDASLSDVTQAGGVITKPIFSFPGGRRFHFRDPDGNELAACEVA</sequence>
<dbReference type="RefSeq" id="WP_176613927.1">
    <property type="nucleotide sequence ID" value="NZ_JABXXR010000082.1"/>
</dbReference>
<organism evidence="2 3">
    <name type="scientific">Ameyamaea chiangmaiensis</name>
    <dbReference type="NCBI Taxonomy" id="442969"/>
    <lineage>
        <taxon>Bacteria</taxon>
        <taxon>Pseudomonadati</taxon>
        <taxon>Pseudomonadota</taxon>
        <taxon>Alphaproteobacteria</taxon>
        <taxon>Acetobacterales</taxon>
        <taxon>Acetobacteraceae</taxon>
        <taxon>Ameyamaea</taxon>
    </lineage>
</organism>
<keyword evidence="3" id="KW-1185">Reference proteome</keyword>
<dbReference type="PANTHER" id="PTHR33993:SF1">
    <property type="entry name" value="GLYOXALASE FAMILY PROTEIN"/>
    <property type="match status" value="1"/>
</dbReference>
<dbReference type="EMBL" id="JABXXR010000082">
    <property type="protein sequence ID" value="NVN41004.1"/>
    <property type="molecule type" value="Genomic_DNA"/>
</dbReference>
<dbReference type="Pfam" id="PF00903">
    <property type="entry name" value="Glyoxalase"/>
    <property type="match status" value="1"/>
</dbReference>
<dbReference type="InterPro" id="IPR052164">
    <property type="entry name" value="Anthracycline_SecMetBiosynth"/>
</dbReference>